<dbReference type="InterPro" id="IPR003789">
    <property type="entry name" value="Asn/Gln_tRNA_amidoTrase-B-like"/>
</dbReference>
<dbReference type="RefSeq" id="WP_044223500.1">
    <property type="nucleotide sequence ID" value="NZ_JRYR02000001.1"/>
</dbReference>
<dbReference type="PANTHER" id="PTHR28055:SF1">
    <property type="entry name" value="ALTERED INHERITANCE OF MITOCHONDRIA PROTEIN 41, MITOCHONDRIAL"/>
    <property type="match status" value="1"/>
</dbReference>
<organism evidence="1 2">
    <name type="scientific">Flammeovirga pacifica</name>
    <dbReference type="NCBI Taxonomy" id="915059"/>
    <lineage>
        <taxon>Bacteria</taxon>
        <taxon>Pseudomonadati</taxon>
        <taxon>Bacteroidota</taxon>
        <taxon>Cytophagia</taxon>
        <taxon>Cytophagales</taxon>
        <taxon>Flammeovirgaceae</taxon>
        <taxon>Flammeovirga</taxon>
    </lineage>
</organism>
<comment type="caution">
    <text evidence="1">The sequence shown here is derived from an EMBL/GenBank/DDBJ whole genome shotgun (WGS) entry which is preliminary data.</text>
</comment>
<reference evidence="1 2" key="1">
    <citation type="journal article" date="2012" name="Int. J. Syst. Evol. Microbiol.">
        <title>Flammeovirga pacifica sp. nov., isolated from deep-sea sediment.</title>
        <authorList>
            <person name="Xu H."/>
            <person name="Fu Y."/>
            <person name="Yang N."/>
            <person name="Ding Z."/>
            <person name="Lai Q."/>
            <person name="Zeng R."/>
        </authorList>
    </citation>
    <scope>NUCLEOTIDE SEQUENCE [LARGE SCALE GENOMIC DNA]</scope>
    <source>
        <strain evidence="2">DSM 24597 / LMG 26175 / WPAGA1</strain>
    </source>
</reference>
<evidence type="ECO:0000313" key="1">
    <source>
        <dbReference type="EMBL" id="OHX68239.1"/>
    </source>
</evidence>
<dbReference type="Pfam" id="PF09424">
    <property type="entry name" value="YqeY"/>
    <property type="match status" value="1"/>
</dbReference>
<name>A0A1S1Z4M6_FLAPC</name>
<dbReference type="GO" id="GO:0016884">
    <property type="term" value="F:carbon-nitrogen ligase activity, with glutamine as amido-N-donor"/>
    <property type="evidence" value="ECO:0007669"/>
    <property type="project" value="InterPro"/>
</dbReference>
<dbReference type="EMBL" id="JRYR02000001">
    <property type="protein sequence ID" value="OHX68239.1"/>
    <property type="molecule type" value="Genomic_DNA"/>
</dbReference>
<dbReference type="Proteomes" id="UP000179797">
    <property type="component" value="Unassembled WGS sequence"/>
</dbReference>
<sequence length="149" mass="16043">MSLKDKIQEAMKTAMKAKDKATLGTLKQIKAKIQLAETAEGVGTVLSEEQELKLLMKEAKQRRESADTYKSGGREDLAEVELVELKVIESYLPQQMSEEEVEAAVKELVAAVGATSPKDMGKVMGAANKKFAGVADMKVVSAKVKAALS</sequence>
<dbReference type="GO" id="GO:0016740">
    <property type="term" value="F:transferase activity"/>
    <property type="evidence" value="ECO:0007669"/>
    <property type="project" value="UniProtKB-KW"/>
</dbReference>
<gene>
    <name evidence="1" type="ORF">NH26_18755</name>
</gene>
<dbReference type="SUPFAM" id="SSF89095">
    <property type="entry name" value="GatB/YqeY motif"/>
    <property type="match status" value="1"/>
</dbReference>
<accession>A0A1S1Z4M6</accession>
<dbReference type="Gene3D" id="1.10.1510.10">
    <property type="entry name" value="Uncharacterised protein YqeY/AIM41 PF09424, N-terminal domain"/>
    <property type="match status" value="1"/>
</dbReference>
<protein>
    <submittedName>
        <fullName evidence="1">Glutamyl-tRNA amidotransferase</fullName>
    </submittedName>
</protein>
<dbReference type="AlphaFoldDB" id="A0A1S1Z4M6"/>
<dbReference type="InterPro" id="IPR042184">
    <property type="entry name" value="YqeY/Aim41_N"/>
</dbReference>
<proteinExistence type="predicted"/>
<dbReference type="InterPro" id="IPR019004">
    <property type="entry name" value="YqeY/Aim41"/>
</dbReference>
<dbReference type="STRING" id="915059.NH26_18755"/>
<dbReference type="PANTHER" id="PTHR28055">
    <property type="entry name" value="ALTERED INHERITANCE OF MITOCHONDRIA PROTEIN 41, MITOCHONDRIAL"/>
    <property type="match status" value="1"/>
</dbReference>
<dbReference type="OrthoDB" id="9788127at2"/>
<evidence type="ECO:0000313" key="2">
    <source>
        <dbReference type="Proteomes" id="UP000179797"/>
    </source>
</evidence>
<dbReference type="Gene3D" id="1.10.10.410">
    <property type="match status" value="1"/>
</dbReference>
<keyword evidence="2" id="KW-1185">Reference proteome</keyword>
<dbReference type="InterPro" id="IPR023168">
    <property type="entry name" value="GatB_Yqey_C_2"/>
</dbReference>